<name>A0A4Y8L233_9BACT</name>
<dbReference type="InterPro" id="IPR036390">
    <property type="entry name" value="WH_DNA-bd_sf"/>
</dbReference>
<feature type="binding site" evidence="2">
    <location>
        <position position="104"/>
    </location>
    <ligand>
        <name>Fe cation</name>
        <dbReference type="ChEBI" id="CHEBI:24875"/>
    </ligand>
</feature>
<evidence type="ECO:0000313" key="4">
    <source>
        <dbReference type="Proteomes" id="UP000297861"/>
    </source>
</evidence>
<keyword evidence="2" id="KW-0408">Iron</keyword>
<dbReference type="InterPro" id="IPR036388">
    <property type="entry name" value="WH-like_DNA-bd_sf"/>
</dbReference>
<dbReference type="GO" id="GO:0045892">
    <property type="term" value="P:negative regulation of DNA-templated transcription"/>
    <property type="evidence" value="ECO:0007669"/>
    <property type="project" value="TreeGrafter"/>
</dbReference>
<gene>
    <name evidence="3" type="ORF">E2605_09190</name>
</gene>
<comment type="cofactor">
    <cofactor evidence="2">
        <name>Mn(2+)</name>
        <dbReference type="ChEBI" id="CHEBI:29035"/>
    </cofactor>
    <cofactor evidence="2">
        <name>Fe(2+)</name>
        <dbReference type="ChEBI" id="CHEBI:29033"/>
    </cofactor>
    <text evidence="2">Binds 1 Mn(2+) or Fe(2+) ion per subunit.</text>
</comment>
<dbReference type="Pfam" id="PF01475">
    <property type="entry name" value="FUR"/>
    <property type="match status" value="1"/>
</dbReference>
<dbReference type="GO" id="GO:0003700">
    <property type="term" value="F:DNA-binding transcription factor activity"/>
    <property type="evidence" value="ECO:0007669"/>
    <property type="project" value="InterPro"/>
</dbReference>
<dbReference type="Proteomes" id="UP000297861">
    <property type="component" value="Unassembled WGS sequence"/>
</dbReference>
<comment type="caution">
    <text evidence="3">The sequence shown here is derived from an EMBL/GenBank/DDBJ whole genome shotgun (WGS) entry which is preliminary data.</text>
</comment>
<reference evidence="3 4" key="1">
    <citation type="submission" date="2019-03" db="EMBL/GenBank/DDBJ databases">
        <title>San Antonio Military Medical Center submission to MRSN (WRAIR), pending publication.</title>
        <authorList>
            <person name="Blyth D.M."/>
            <person name="Mccarthy S.L."/>
            <person name="Schall S.E."/>
            <person name="Stam J.A."/>
            <person name="Ong A.C."/>
            <person name="Mcgann P.T."/>
        </authorList>
    </citation>
    <scope>NUCLEOTIDE SEQUENCE [LARGE SCALE GENOMIC DNA]</scope>
    <source>
        <strain evidence="3 4">MRSN571793</strain>
    </source>
</reference>
<evidence type="ECO:0000313" key="3">
    <source>
        <dbReference type="EMBL" id="TFD96337.1"/>
    </source>
</evidence>
<organism evidence="3 4">
    <name type="scientific">Dysgonomonas capnocytophagoides</name>
    <dbReference type="NCBI Taxonomy" id="45254"/>
    <lineage>
        <taxon>Bacteria</taxon>
        <taxon>Pseudomonadati</taxon>
        <taxon>Bacteroidota</taxon>
        <taxon>Bacteroidia</taxon>
        <taxon>Bacteroidales</taxon>
        <taxon>Dysgonomonadaceae</taxon>
        <taxon>Dysgonomonas</taxon>
    </lineage>
</organism>
<dbReference type="RefSeq" id="WP_134436230.1">
    <property type="nucleotide sequence ID" value="NZ_SOML01000005.1"/>
</dbReference>
<dbReference type="OrthoDB" id="594893at2"/>
<dbReference type="GO" id="GO:0008270">
    <property type="term" value="F:zinc ion binding"/>
    <property type="evidence" value="ECO:0007669"/>
    <property type="project" value="TreeGrafter"/>
</dbReference>
<keyword evidence="1" id="KW-0862">Zinc</keyword>
<feature type="binding site" evidence="2">
    <location>
        <position position="82"/>
    </location>
    <ligand>
        <name>Fe cation</name>
        <dbReference type="ChEBI" id="CHEBI:24875"/>
    </ligand>
</feature>
<dbReference type="Gene3D" id="1.10.10.10">
    <property type="entry name" value="Winged helix-like DNA-binding domain superfamily/Winged helix DNA-binding domain"/>
    <property type="match status" value="1"/>
</dbReference>
<dbReference type="AlphaFoldDB" id="A0A4Y8L233"/>
<keyword evidence="4" id="KW-1185">Reference proteome</keyword>
<feature type="binding site" evidence="1">
    <location>
        <position position="127"/>
    </location>
    <ligand>
        <name>Zn(2+)</name>
        <dbReference type="ChEBI" id="CHEBI:29105"/>
    </ligand>
</feature>
<keyword evidence="1" id="KW-0479">Metal-binding</keyword>
<dbReference type="PANTHER" id="PTHR33202">
    <property type="entry name" value="ZINC UPTAKE REGULATION PROTEIN"/>
    <property type="match status" value="1"/>
</dbReference>
<evidence type="ECO:0000256" key="2">
    <source>
        <dbReference type="PIRSR" id="PIRSR602481-2"/>
    </source>
</evidence>
<evidence type="ECO:0000256" key="1">
    <source>
        <dbReference type="PIRSR" id="PIRSR602481-1"/>
    </source>
</evidence>
<feature type="binding site" evidence="1">
    <location>
        <position position="92"/>
    </location>
    <ligand>
        <name>Zn(2+)</name>
        <dbReference type="ChEBI" id="CHEBI:29105"/>
    </ligand>
</feature>
<dbReference type="GO" id="GO:1900376">
    <property type="term" value="P:regulation of secondary metabolite biosynthetic process"/>
    <property type="evidence" value="ECO:0007669"/>
    <property type="project" value="TreeGrafter"/>
</dbReference>
<comment type="cofactor">
    <cofactor evidence="1">
        <name>Zn(2+)</name>
        <dbReference type="ChEBI" id="CHEBI:29105"/>
    </cofactor>
    <text evidence="1">Binds 1 zinc ion per subunit.</text>
</comment>
<sequence>MESVKEILHKNNLKGTLARIAILNTIISSEAPLSESDIKKRIHEIDRVTFYRSIKSLLDTKIIQGMITQGKIIKYTFCHENHSSETAVRFYCTECQKLTDVEIEAQLPVVPQGYTEKTCSITITGICKACNNSDEEQ</sequence>
<dbReference type="InterPro" id="IPR002481">
    <property type="entry name" value="FUR"/>
</dbReference>
<dbReference type="SUPFAM" id="SSF46785">
    <property type="entry name" value="Winged helix' DNA-binding domain"/>
    <property type="match status" value="1"/>
</dbReference>
<dbReference type="GO" id="GO:0000976">
    <property type="term" value="F:transcription cis-regulatory region binding"/>
    <property type="evidence" value="ECO:0007669"/>
    <property type="project" value="TreeGrafter"/>
</dbReference>
<dbReference type="PANTHER" id="PTHR33202:SF22">
    <property type="entry name" value="HYDROGEN PEROXIDE SENSITIVE REPRESSOR"/>
    <property type="match status" value="1"/>
</dbReference>
<accession>A0A4Y8L233</accession>
<protein>
    <recommendedName>
        <fullName evidence="5">Transcriptional repressor</fullName>
    </recommendedName>
</protein>
<feature type="binding site" evidence="1">
    <location>
        <position position="130"/>
    </location>
    <ligand>
        <name>Zn(2+)</name>
        <dbReference type="ChEBI" id="CHEBI:29105"/>
    </ligand>
</feature>
<proteinExistence type="predicted"/>
<dbReference type="EMBL" id="SOML01000005">
    <property type="protein sequence ID" value="TFD96337.1"/>
    <property type="molecule type" value="Genomic_DNA"/>
</dbReference>
<evidence type="ECO:0008006" key="5">
    <source>
        <dbReference type="Google" id="ProtNLM"/>
    </source>
</evidence>